<proteinExistence type="predicted"/>
<sequence>MKILCFVLIIAIFVVSSYARFIFNSGFKLPWSHLVSNNLISNNRFKSDNSDPKFKEGVVNWLKDQIDPEIIKTYYGLSLNDRTCIQGSLMMVTDKLDEKRPEAAMEFIENLCPSASSASEKIYDGLHEIYKKMENWSETFLDDMPDSIRVAAEKVNIQDVRKFIPDFQKFAKNRV</sequence>
<name>A0A914EIH9_9BILA</name>
<organism evidence="1 2">
    <name type="scientific">Acrobeloides nanus</name>
    <dbReference type="NCBI Taxonomy" id="290746"/>
    <lineage>
        <taxon>Eukaryota</taxon>
        <taxon>Metazoa</taxon>
        <taxon>Ecdysozoa</taxon>
        <taxon>Nematoda</taxon>
        <taxon>Chromadorea</taxon>
        <taxon>Rhabditida</taxon>
        <taxon>Tylenchina</taxon>
        <taxon>Cephalobomorpha</taxon>
        <taxon>Cephaloboidea</taxon>
        <taxon>Cephalobidae</taxon>
        <taxon>Acrobeloides</taxon>
    </lineage>
</organism>
<reference evidence="2" key="1">
    <citation type="submission" date="2022-11" db="UniProtKB">
        <authorList>
            <consortium name="WormBaseParasite"/>
        </authorList>
    </citation>
    <scope>IDENTIFICATION</scope>
</reference>
<dbReference type="AlphaFoldDB" id="A0A914EIH9"/>
<evidence type="ECO:0000313" key="2">
    <source>
        <dbReference type="WBParaSite" id="ACRNAN_scaffold7989.g18003.t1"/>
    </source>
</evidence>
<evidence type="ECO:0000313" key="1">
    <source>
        <dbReference type="Proteomes" id="UP000887540"/>
    </source>
</evidence>
<protein>
    <submittedName>
        <fullName evidence="2">Uncharacterized protein</fullName>
    </submittedName>
</protein>
<keyword evidence="1" id="KW-1185">Reference proteome</keyword>
<dbReference type="WBParaSite" id="ACRNAN_scaffold7989.g18003.t1">
    <property type="protein sequence ID" value="ACRNAN_scaffold7989.g18003.t1"/>
    <property type="gene ID" value="ACRNAN_scaffold7989.g18003"/>
</dbReference>
<dbReference type="Proteomes" id="UP000887540">
    <property type="component" value="Unplaced"/>
</dbReference>
<accession>A0A914EIH9</accession>